<name>A0ABR7VI67_9FLAO</name>
<dbReference type="RefSeq" id="WP_188315766.1">
    <property type="nucleotide sequence ID" value="NZ_JABTCG010000014.1"/>
</dbReference>
<dbReference type="Gene3D" id="3.40.50.300">
    <property type="entry name" value="P-loop containing nucleotide triphosphate hydrolases"/>
    <property type="match status" value="1"/>
</dbReference>
<organism evidence="2 3">
    <name type="scientific">Maribacter arenosus</name>
    <dbReference type="NCBI Taxonomy" id="1854708"/>
    <lineage>
        <taxon>Bacteria</taxon>
        <taxon>Pseudomonadati</taxon>
        <taxon>Bacteroidota</taxon>
        <taxon>Flavobacteriia</taxon>
        <taxon>Flavobacteriales</taxon>
        <taxon>Flavobacteriaceae</taxon>
        <taxon>Maribacter</taxon>
    </lineage>
</organism>
<dbReference type="PANTHER" id="PTHR43581">
    <property type="entry name" value="ATP/GTP PHOSPHATASE"/>
    <property type="match status" value="1"/>
</dbReference>
<dbReference type="PANTHER" id="PTHR43581:SF4">
    <property type="entry name" value="ATP_GTP PHOSPHATASE"/>
    <property type="match status" value="1"/>
</dbReference>
<proteinExistence type="predicted"/>
<dbReference type="Proteomes" id="UP000598350">
    <property type="component" value="Unassembled WGS sequence"/>
</dbReference>
<gene>
    <name evidence="2" type="ORF">HPE63_18365</name>
</gene>
<keyword evidence="2" id="KW-0067">ATP-binding</keyword>
<dbReference type="SUPFAM" id="SSF52540">
    <property type="entry name" value="P-loop containing nucleoside triphosphate hydrolases"/>
    <property type="match status" value="1"/>
</dbReference>
<dbReference type="GO" id="GO:0005524">
    <property type="term" value="F:ATP binding"/>
    <property type="evidence" value="ECO:0007669"/>
    <property type="project" value="UniProtKB-KW"/>
</dbReference>
<dbReference type="Pfam" id="PF13175">
    <property type="entry name" value="AAA_15"/>
    <property type="match status" value="1"/>
</dbReference>
<accession>A0ABR7VI67</accession>
<protein>
    <submittedName>
        <fullName evidence="2">ATP-binding protein</fullName>
    </submittedName>
</protein>
<dbReference type="EMBL" id="JABTCG010000014">
    <property type="protein sequence ID" value="MBD0852646.1"/>
    <property type="molecule type" value="Genomic_DNA"/>
</dbReference>
<evidence type="ECO:0000313" key="2">
    <source>
        <dbReference type="EMBL" id="MBD0852646.1"/>
    </source>
</evidence>
<keyword evidence="2" id="KW-0547">Nucleotide-binding</keyword>
<sequence length="418" mass="48474">MKEAIYIENFGGLKKMSFELKNINILIGPQASGKSISAKLLYYFKNFTSEIIKSVENGESKRELDSKQKEKFNTYFPKESWPKNSFKIEYKINNSFIIIERKASKTLNFSYSEDYKKLLNKGRKFYKEEQKKLEQELRAPSYKINRNTRNRFYECLKNEISEISSYNQFFIPAGRSFFANIQSSIFSFLSNNKSLDPFLIEFGSFYDNFKRWAHDDDFGRNKKLDKGFDKLLNEIMNGNFLREKDKDYIIHNDSRKVNLSNASSGQQETLPLVLVLKALTKLNFSNGGATLYIEEPEAHLFPTAQKKIIQLLARTFNNSRNNFQIIVTTHSPYILSSFNNLIEAGKINQEQPNKIDAVHKVIPKEEILNPNEIIAYSVFGGQKKILIDEETQLISQNILDSVSDEIAIDFGKLLDIEY</sequence>
<evidence type="ECO:0000313" key="3">
    <source>
        <dbReference type="Proteomes" id="UP000598350"/>
    </source>
</evidence>
<comment type="caution">
    <text evidence="2">The sequence shown here is derived from an EMBL/GenBank/DDBJ whole genome shotgun (WGS) entry which is preliminary data.</text>
</comment>
<keyword evidence="3" id="KW-1185">Reference proteome</keyword>
<dbReference type="InterPro" id="IPR041685">
    <property type="entry name" value="AAA_GajA/Old/RecF-like"/>
</dbReference>
<feature type="domain" description="Endonuclease GajA/Old nuclease/RecF-like AAA" evidence="1">
    <location>
        <begin position="1"/>
        <end position="334"/>
    </location>
</feature>
<dbReference type="InterPro" id="IPR027417">
    <property type="entry name" value="P-loop_NTPase"/>
</dbReference>
<reference evidence="2 3" key="1">
    <citation type="submission" date="2020-05" db="EMBL/GenBank/DDBJ databases">
        <title>The draft genome sequence of Maribacter arenosus CAU 1321.</title>
        <authorList>
            <person name="Mu L."/>
        </authorList>
    </citation>
    <scope>NUCLEOTIDE SEQUENCE [LARGE SCALE GENOMIC DNA]</scope>
    <source>
        <strain evidence="2 3">CAU 1321</strain>
    </source>
</reference>
<evidence type="ECO:0000259" key="1">
    <source>
        <dbReference type="Pfam" id="PF13175"/>
    </source>
</evidence>
<dbReference type="InterPro" id="IPR051396">
    <property type="entry name" value="Bact_Antivir_Def_Nuclease"/>
</dbReference>